<reference evidence="2 3" key="1">
    <citation type="submission" date="2022-05" db="EMBL/GenBank/DDBJ databases">
        <authorList>
            <consortium name="Genoscope - CEA"/>
            <person name="William W."/>
        </authorList>
    </citation>
    <scope>NUCLEOTIDE SEQUENCE [LARGE SCALE GENOMIC DNA]</scope>
</reference>
<keyword evidence="1" id="KW-0238">DNA-binding</keyword>
<sequence length="172" mass="19240">MGKNCWLVPPVYLIPRVLVHFLNCKSRGVLVVPFWPYLIQGNGAYKSFVVDFLFVQNGRDVFVHGANKETSLSTFRGRFTDPELSRLASSLSLRCLGAKVDSTTERYSRAFENNSSYSALEAAVYGIRWAHDLFGLSNPCDSDLVKGILESAKRSLSRPIVKKETLTEICIS</sequence>
<gene>
    <name evidence="2" type="ORF">PEVE_00030792</name>
</gene>
<protein>
    <submittedName>
        <fullName evidence="2">Uncharacterized protein</fullName>
    </submittedName>
</protein>
<evidence type="ECO:0000313" key="3">
    <source>
        <dbReference type="Proteomes" id="UP001159427"/>
    </source>
</evidence>
<evidence type="ECO:0000256" key="1">
    <source>
        <dbReference type="ARBA" id="ARBA00023125"/>
    </source>
</evidence>
<dbReference type="InterPro" id="IPR010998">
    <property type="entry name" value="Integrase_recombinase_N"/>
</dbReference>
<dbReference type="EMBL" id="CALNXI010000438">
    <property type="protein sequence ID" value="CAH3027128.1"/>
    <property type="molecule type" value="Genomic_DNA"/>
</dbReference>
<organism evidence="2 3">
    <name type="scientific">Porites evermanni</name>
    <dbReference type="NCBI Taxonomy" id="104178"/>
    <lineage>
        <taxon>Eukaryota</taxon>
        <taxon>Metazoa</taxon>
        <taxon>Cnidaria</taxon>
        <taxon>Anthozoa</taxon>
        <taxon>Hexacorallia</taxon>
        <taxon>Scleractinia</taxon>
        <taxon>Fungiina</taxon>
        <taxon>Poritidae</taxon>
        <taxon>Porites</taxon>
    </lineage>
</organism>
<accession>A0ABN8MBT5</accession>
<dbReference type="Proteomes" id="UP001159427">
    <property type="component" value="Unassembled WGS sequence"/>
</dbReference>
<comment type="caution">
    <text evidence="2">The sequence shown here is derived from an EMBL/GenBank/DDBJ whole genome shotgun (WGS) entry which is preliminary data.</text>
</comment>
<name>A0ABN8MBT5_9CNID</name>
<proteinExistence type="predicted"/>
<dbReference type="Gene3D" id="1.10.150.130">
    <property type="match status" value="1"/>
</dbReference>
<evidence type="ECO:0000313" key="2">
    <source>
        <dbReference type="EMBL" id="CAH3027128.1"/>
    </source>
</evidence>
<keyword evidence="3" id="KW-1185">Reference proteome</keyword>